<sequence>MTETWAHRGASAYAPENTLPAFEEVVRLGLPGVEFDVQRSADGAIVCIHDETVNRTSNGFGRVVDLPLEELRRCDFSNGFPGRHGVKIPTLREALEVFQGTNVTVNIELKNGIELYPGMEDQVVRIVRDAGLLDQVVISSLNHYSIANLRGHLAASQMALILTDGIVDPWRYASWFGAGAVHPHRLALRIPDYVWLAHEAGIKVRAWTIDDDAEAIRLASLGVDAIISNLPDRVRDALRHPVY</sequence>
<dbReference type="Pfam" id="PF03009">
    <property type="entry name" value="GDPD"/>
    <property type="match status" value="1"/>
</dbReference>
<name>A0ABX8SIF7_9ACTN</name>
<protein>
    <submittedName>
        <fullName evidence="2">Glycerophosphodiester phosphodiesterase</fullName>
    </submittedName>
</protein>
<dbReference type="EMBL" id="CP079216">
    <property type="protein sequence ID" value="QXT63166.1"/>
    <property type="molecule type" value="Genomic_DNA"/>
</dbReference>
<dbReference type="Proteomes" id="UP000824504">
    <property type="component" value="Chromosome"/>
</dbReference>
<gene>
    <name evidence="2" type="ORF">KDB89_01375</name>
</gene>
<dbReference type="InterPro" id="IPR030395">
    <property type="entry name" value="GP_PDE_dom"/>
</dbReference>
<evidence type="ECO:0000259" key="1">
    <source>
        <dbReference type="PROSITE" id="PS51704"/>
    </source>
</evidence>
<keyword evidence="3" id="KW-1185">Reference proteome</keyword>
<dbReference type="PANTHER" id="PTHR46211:SF14">
    <property type="entry name" value="GLYCEROPHOSPHODIESTER PHOSPHODIESTERASE"/>
    <property type="match status" value="1"/>
</dbReference>
<proteinExistence type="predicted"/>
<organism evidence="2 3">
    <name type="scientific">Tessaracoccus palaemonis</name>
    <dbReference type="NCBI Taxonomy" id="2829499"/>
    <lineage>
        <taxon>Bacteria</taxon>
        <taxon>Bacillati</taxon>
        <taxon>Actinomycetota</taxon>
        <taxon>Actinomycetes</taxon>
        <taxon>Propionibacteriales</taxon>
        <taxon>Propionibacteriaceae</taxon>
        <taxon>Tessaracoccus</taxon>
    </lineage>
</organism>
<dbReference type="RefSeq" id="WP_219082806.1">
    <property type="nucleotide sequence ID" value="NZ_CP079216.1"/>
</dbReference>
<reference evidence="2 3" key="1">
    <citation type="submission" date="2021-07" db="EMBL/GenBank/DDBJ databases">
        <title>complete genome sequencing of Tessaracoccus sp.J1M15.</title>
        <authorList>
            <person name="Bae J.-W."/>
            <person name="Kim D.-y."/>
        </authorList>
    </citation>
    <scope>NUCLEOTIDE SEQUENCE [LARGE SCALE GENOMIC DNA]</scope>
    <source>
        <strain evidence="2 3">J1M15</strain>
    </source>
</reference>
<evidence type="ECO:0000313" key="3">
    <source>
        <dbReference type="Proteomes" id="UP000824504"/>
    </source>
</evidence>
<feature type="domain" description="GP-PDE" evidence="1">
    <location>
        <begin position="2"/>
        <end position="238"/>
    </location>
</feature>
<accession>A0ABX8SIF7</accession>
<dbReference type="PROSITE" id="PS51704">
    <property type="entry name" value="GP_PDE"/>
    <property type="match status" value="1"/>
</dbReference>
<dbReference type="PANTHER" id="PTHR46211">
    <property type="entry name" value="GLYCEROPHOSPHORYL DIESTER PHOSPHODIESTERASE"/>
    <property type="match status" value="1"/>
</dbReference>
<evidence type="ECO:0000313" key="2">
    <source>
        <dbReference type="EMBL" id="QXT63166.1"/>
    </source>
</evidence>